<dbReference type="RefSeq" id="WP_168062322.1">
    <property type="nucleotide sequence ID" value="NZ_VTOW01000003.1"/>
</dbReference>
<evidence type="ECO:0000313" key="1">
    <source>
        <dbReference type="EMBL" id="NKE72560.1"/>
    </source>
</evidence>
<protein>
    <submittedName>
        <fullName evidence="1">Uncharacterized protein</fullName>
    </submittedName>
</protein>
<keyword evidence="2" id="KW-1185">Reference proteome</keyword>
<dbReference type="Proteomes" id="UP000534783">
    <property type="component" value="Unassembled WGS sequence"/>
</dbReference>
<dbReference type="EMBL" id="VTOW01000003">
    <property type="protein sequence ID" value="NKE72560.1"/>
    <property type="molecule type" value="Genomic_DNA"/>
</dbReference>
<comment type="caution">
    <text evidence="1">The sequence shown here is derived from an EMBL/GenBank/DDBJ whole genome shotgun (WGS) entry which is preliminary data.</text>
</comment>
<reference evidence="1 2" key="1">
    <citation type="journal article" date="2020" name="Nature">
        <title>Bacterial chemolithoautotrophy via manganese oxidation.</title>
        <authorList>
            <person name="Yu H."/>
            <person name="Leadbetter J.R."/>
        </authorList>
    </citation>
    <scope>NUCLEOTIDE SEQUENCE [LARGE SCALE GENOMIC DNA]</scope>
    <source>
        <strain evidence="1 2">Mn-1</strain>
    </source>
</reference>
<name>A0A7X6DSG5_9BACT</name>
<dbReference type="AlphaFoldDB" id="A0A7X6DSG5"/>
<organism evidence="1 2">
    <name type="scientific">Candidatus Manganitrophus noduliformans</name>
    <dbReference type="NCBI Taxonomy" id="2606439"/>
    <lineage>
        <taxon>Bacteria</taxon>
        <taxon>Pseudomonadati</taxon>
        <taxon>Nitrospirota</taxon>
        <taxon>Nitrospiria</taxon>
        <taxon>Candidatus Troglogloeales</taxon>
        <taxon>Candidatus Manganitrophaceae</taxon>
        <taxon>Candidatus Manganitrophus</taxon>
    </lineage>
</organism>
<accession>A0A7X6DSG5</accession>
<evidence type="ECO:0000313" key="2">
    <source>
        <dbReference type="Proteomes" id="UP000534783"/>
    </source>
</evidence>
<proteinExistence type="predicted"/>
<gene>
    <name evidence="1" type="ORF">MNODULE_17550</name>
</gene>
<sequence>MTYKIEFQHKSEGRLRPSDTSQDQELIFKQGEFIPIPNVGDSVTYSHDNERRSYRVFSRHFSYSYTPAEGELCHINIVVIDLSNDEEAGRRKG</sequence>